<evidence type="ECO:0000256" key="1">
    <source>
        <dbReference type="ARBA" id="ARBA00008764"/>
    </source>
</evidence>
<dbReference type="PANTHER" id="PTHR15462">
    <property type="entry name" value="SERINE PROTEASE"/>
    <property type="match status" value="1"/>
</dbReference>
<evidence type="ECO:0000256" key="5">
    <source>
        <dbReference type="ARBA" id="ARBA00022825"/>
    </source>
</evidence>
<evidence type="ECO:0000256" key="7">
    <source>
        <dbReference type="SAM" id="MobiDB-lite"/>
    </source>
</evidence>
<keyword evidence="2 6" id="KW-0645">Protease</keyword>
<dbReference type="RefSeq" id="WP_089955091.1">
    <property type="nucleotide sequence ID" value="NZ_FNAV01000002.1"/>
</dbReference>
<dbReference type="EMBL" id="FNAV01000002">
    <property type="protein sequence ID" value="SDE24969.1"/>
    <property type="molecule type" value="Genomic_DNA"/>
</dbReference>
<evidence type="ECO:0000313" key="8">
    <source>
        <dbReference type="EMBL" id="SDE24969.1"/>
    </source>
</evidence>
<dbReference type="OrthoDB" id="3078754at2"/>
<organism evidence="8 9">
    <name type="scientific">Salipiger thiooxidans</name>
    <dbReference type="NCBI Taxonomy" id="282683"/>
    <lineage>
        <taxon>Bacteria</taxon>
        <taxon>Pseudomonadati</taxon>
        <taxon>Pseudomonadota</taxon>
        <taxon>Alphaproteobacteria</taxon>
        <taxon>Rhodobacterales</taxon>
        <taxon>Roseobacteraceae</taxon>
        <taxon>Salipiger</taxon>
    </lineage>
</organism>
<dbReference type="PANTHER" id="PTHR15462:SF8">
    <property type="entry name" value="SERINE PROTEASE"/>
    <property type="match status" value="1"/>
</dbReference>
<dbReference type="InterPro" id="IPR043504">
    <property type="entry name" value="Peptidase_S1_PA_chymotrypsin"/>
</dbReference>
<evidence type="ECO:0000256" key="2">
    <source>
        <dbReference type="ARBA" id="ARBA00022670"/>
    </source>
</evidence>
<evidence type="ECO:0000313" key="9">
    <source>
        <dbReference type="Proteomes" id="UP000198994"/>
    </source>
</evidence>
<feature type="region of interest" description="Disordered" evidence="7">
    <location>
        <begin position="1"/>
        <end position="24"/>
    </location>
</feature>
<evidence type="ECO:0000256" key="4">
    <source>
        <dbReference type="ARBA" id="ARBA00022801"/>
    </source>
</evidence>
<dbReference type="GO" id="GO:0008236">
    <property type="term" value="F:serine-type peptidase activity"/>
    <property type="evidence" value="ECO:0007669"/>
    <property type="project" value="UniProtKB-KW"/>
</dbReference>
<dbReference type="AlphaFoldDB" id="A0A1G7BD36"/>
<feature type="region of interest" description="Disordered" evidence="7">
    <location>
        <begin position="60"/>
        <end position="80"/>
    </location>
</feature>
<keyword evidence="4 6" id="KW-0378">Hydrolase</keyword>
<dbReference type="GO" id="GO:0006508">
    <property type="term" value="P:proteolysis"/>
    <property type="evidence" value="ECO:0007669"/>
    <property type="project" value="UniProtKB-KW"/>
</dbReference>
<accession>A0A1G7BD36</accession>
<dbReference type="Gene3D" id="2.40.10.10">
    <property type="entry name" value="Trypsin-like serine proteases"/>
    <property type="match status" value="2"/>
</dbReference>
<dbReference type="InterPro" id="IPR008256">
    <property type="entry name" value="Peptidase_S1B"/>
</dbReference>
<gene>
    <name evidence="8" type="ORF">SAMN04488105_10299</name>
</gene>
<name>A0A1G7BD36_9RHOB</name>
<keyword evidence="9" id="KW-1185">Reference proteome</keyword>
<evidence type="ECO:0000256" key="6">
    <source>
        <dbReference type="RuleBase" id="RU004296"/>
    </source>
</evidence>
<dbReference type="InterPro" id="IPR009003">
    <property type="entry name" value="Peptidase_S1_PA"/>
</dbReference>
<proteinExistence type="inferred from homology"/>
<reference evidence="9" key="1">
    <citation type="submission" date="2016-10" db="EMBL/GenBank/DDBJ databases">
        <authorList>
            <person name="Varghese N."/>
            <person name="Submissions S."/>
        </authorList>
    </citation>
    <scope>NUCLEOTIDE SEQUENCE [LARGE SCALE GENOMIC DNA]</scope>
    <source>
        <strain evidence="9">DSM 10146</strain>
    </source>
</reference>
<dbReference type="PRINTS" id="PR00839">
    <property type="entry name" value="V8PROTEASE"/>
</dbReference>
<dbReference type="SUPFAM" id="SSF50494">
    <property type="entry name" value="Trypsin-like serine proteases"/>
    <property type="match status" value="1"/>
</dbReference>
<dbReference type="STRING" id="282683.SAMN04488105_10299"/>
<keyword evidence="3" id="KW-0732">Signal</keyword>
<dbReference type="EC" id="3.4.21.-" evidence="6"/>
<dbReference type="Proteomes" id="UP000198994">
    <property type="component" value="Unassembled WGS sequence"/>
</dbReference>
<comment type="similarity">
    <text evidence="1 6">Belongs to the peptidase S1B family.</text>
</comment>
<dbReference type="InterPro" id="IPR050966">
    <property type="entry name" value="Glutamyl_endopeptidase"/>
</dbReference>
<evidence type="ECO:0000256" key="3">
    <source>
        <dbReference type="ARBA" id="ARBA00022729"/>
    </source>
</evidence>
<keyword evidence="5 6" id="KW-0720">Serine protease</keyword>
<protein>
    <recommendedName>
        <fullName evidence="6">Serine protease</fullName>
        <ecNumber evidence="6">3.4.21.-</ecNumber>
    </recommendedName>
</protein>
<sequence>MVAKRSTKKRVTELDSFMEQTNGGGSPENVEGFNFFRAATAGFRQETLFGPTVLRDRPDGGFFSDAGPSADDDRVPGPMSEKVIGYDNRARIGETAMLPWRCICHLEVQYDRGPVGFGTGFIAGENLLLTAAHVLVDRGAYGWQEKPRIARRVRIAPGRDATLAPYGAFVVDIPEDPAEQLIPEIWHRDGLGKEEAMEVEQAALSQDYAGIRLDREVRGECIGKRLGHFGFKEFDSIDEKDREFLFVNTAGYPHSPNKPYGTLWYNAGRTAEQHHDDAFIDYMVDTEGGQSGSPVWFYDKRRAQRFVIAIHTTGDFVNRGLLIKGEIFDTIRAWRAG</sequence>